<organism evidence="2 3">
    <name type="scientific">Golovinomyces cichoracearum</name>
    <dbReference type="NCBI Taxonomy" id="62708"/>
    <lineage>
        <taxon>Eukaryota</taxon>
        <taxon>Fungi</taxon>
        <taxon>Dikarya</taxon>
        <taxon>Ascomycota</taxon>
        <taxon>Pezizomycotina</taxon>
        <taxon>Leotiomycetes</taxon>
        <taxon>Erysiphales</taxon>
        <taxon>Erysiphaceae</taxon>
        <taxon>Golovinomyces</taxon>
    </lineage>
</organism>
<feature type="chain" id="PRO_5019394000" description="Secreted protein" evidence="1">
    <location>
        <begin position="16"/>
        <end position="75"/>
    </location>
</feature>
<comment type="caution">
    <text evidence="2">The sequence shown here is derived from an EMBL/GenBank/DDBJ whole genome shotgun (WGS) entry which is preliminary data.</text>
</comment>
<evidence type="ECO:0000313" key="2">
    <source>
        <dbReference type="EMBL" id="RKF83837.1"/>
    </source>
</evidence>
<accession>A0A420JAM0</accession>
<reference evidence="2 3" key="1">
    <citation type="journal article" date="2018" name="BMC Genomics">
        <title>Comparative genome analyses reveal sequence features reflecting distinct modes of host-adaptation between dicot and monocot powdery mildew.</title>
        <authorList>
            <person name="Wu Y."/>
            <person name="Ma X."/>
            <person name="Pan Z."/>
            <person name="Kale S.D."/>
            <person name="Song Y."/>
            <person name="King H."/>
            <person name="Zhang Q."/>
            <person name="Presley C."/>
            <person name="Deng X."/>
            <person name="Wei C.I."/>
            <person name="Xiao S."/>
        </authorList>
    </citation>
    <scope>NUCLEOTIDE SEQUENCE [LARGE SCALE GENOMIC DNA]</scope>
    <source>
        <strain evidence="2">UMSG3</strain>
    </source>
</reference>
<evidence type="ECO:0008006" key="4">
    <source>
        <dbReference type="Google" id="ProtNLM"/>
    </source>
</evidence>
<name>A0A420JAM0_9PEZI</name>
<dbReference type="AlphaFoldDB" id="A0A420JAM0"/>
<dbReference type="Proteomes" id="UP000283383">
    <property type="component" value="Unassembled WGS sequence"/>
</dbReference>
<sequence length="75" mass="8760">MYLLLFFLSPSHIFGFPETNIFCPSRVIVCINVLSTKASKISRYLFYLCFSHTLCSKNKYIKQQLVPLLLHVLFL</sequence>
<protein>
    <recommendedName>
        <fullName evidence="4">Secreted protein</fullName>
    </recommendedName>
</protein>
<evidence type="ECO:0000313" key="3">
    <source>
        <dbReference type="Proteomes" id="UP000283383"/>
    </source>
</evidence>
<dbReference type="EMBL" id="MCBQ01000774">
    <property type="protein sequence ID" value="RKF83837.1"/>
    <property type="molecule type" value="Genomic_DNA"/>
</dbReference>
<proteinExistence type="predicted"/>
<gene>
    <name evidence="2" type="ORF">GcM3_c10922o24</name>
</gene>
<evidence type="ECO:0000256" key="1">
    <source>
        <dbReference type="SAM" id="SignalP"/>
    </source>
</evidence>
<keyword evidence="1" id="KW-0732">Signal</keyword>
<keyword evidence="3" id="KW-1185">Reference proteome</keyword>
<feature type="signal peptide" evidence="1">
    <location>
        <begin position="1"/>
        <end position="15"/>
    </location>
</feature>